<organism evidence="2 3">
    <name type="scientific">Aeromonas sobria</name>
    <dbReference type="NCBI Taxonomy" id="646"/>
    <lineage>
        <taxon>Bacteria</taxon>
        <taxon>Pseudomonadati</taxon>
        <taxon>Pseudomonadota</taxon>
        <taxon>Gammaproteobacteria</taxon>
        <taxon>Aeromonadales</taxon>
        <taxon>Aeromonadaceae</taxon>
        <taxon>Aeromonas</taxon>
    </lineage>
</organism>
<dbReference type="AlphaFoldDB" id="A0A1S2CZQ7"/>
<dbReference type="EMBL" id="MKFU01000012">
    <property type="protein sequence ID" value="OHY93131.1"/>
    <property type="molecule type" value="Genomic_DNA"/>
</dbReference>
<evidence type="ECO:0000256" key="1">
    <source>
        <dbReference type="SAM" id="SignalP"/>
    </source>
</evidence>
<evidence type="ECO:0000313" key="2">
    <source>
        <dbReference type="EMBL" id="OHY93131.1"/>
    </source>
</evidence>
<feature type="chain" id="PRO_5010366305" evidence="1">
    <location>
        <begin position="18"/>
        <end position="110"/>
    </location>
</feature>
<feature type="signal peptide" evidence="1">
    <location>
        <begin position="1"/>
        <end position="17"/>
    </location>
</feature>
<protein>
    <submittedName>
        <fullName evidence="2">Uncharacterized protein</fullName>
    </submittedName>
</protein>
<reference evidence="2 3" key="1">
    <citation type="submission" date="2016-09" db="EMBL/GenBank/DDBJ databases">
        <title>Draft Genome Sequence of Aeromonas sobria Strain 08005, Isolated from Sick Rana catesbeiana.</title>
        <authorList>
            <person name="Yang Q."/>
        </authorList>
    </citation>
    <scope>NUCLEOTIDE SEQUENCE [LARGE SCALE GENOMIC DNA]</scope>
    <source>
        <strain evidence="2 3">08005</strain>
    </source>
</reference>
<comment type="caution">
    <text evidence="2">The sequence shown here is derived from an EMBL/GenBank/DDBJ whole genome shotgun (WGS) entry which is preliminary data.</text>
</comment>
<keyword evidence="1" id="KW-0732">Signal</keyword>
<dbReference type="Proteomes" id="UP000179934">
    <property type="component" value="Unassembled WGS sequence"/>
</dbReference>
<dbReference type="STRING" id="646.BJD16_02410"/>
<name>A0A1S2CZQ7_AERSO</name>
<proteinExistence type="predicted"/>
<gene>
    <name evidence="2" type="ORF">BJD16_02410</name>
</gene>
<accession>A0A1S2CZQ7</accession>
<sequence length="110" mass="11678">MVTAVQCAALIAPYPLAAGAGVRLDAVKVATAPDCRCHIAPLTINHEKGANRRRGISYGFIERLTMAAITQLSETRSFFALTQALVNYLVIHCGANLERLAVPGNSSLSP</sequence>
<evidence type="ECO:0000313" key="3">
    <source>
        <dbReference type="Proteomes" id="UP000179934"/>
    </source>
</evidence>